<dbReference type="RefSeq" id="WP_146358783.1">
    <property type="nucleotide sequence ID" value="NZ_VOBR01000034.1"/>
</dbReference>
<feature type="transmembrane region" description="Helical" evidence="1">
    <location>
        <begin position="60"/>
        <end position="77"/>
    </location>
</feature>
<organism evidence="2 3">
    <name type="scientific">Lentzea tibetensis</name>
    <dbReference type="NCBI Taxonomy" id="2591470"/>
    <lineage>
        <taxon>Bacteria</taxon>
        <taxon>Bacillati</taxon>
        <taxon>Actinomycetota</taxon>
        <taxon>Actinomycetes</taxon>
        <taxon>Pseudonocardiales</taxon>
        <taxon>Pseudonocardiaceae</taxon>
        <taxon>Lentzea</taxon>
    </lineage>
</organism>
<feature type="transmembrane region" description="Helical" evidence="1">
    <location>
        <begin position="32"/>
        <end position="53"/>
    </location>
</feature>
<keyword evidence="3" id="KW-1185">Reference proteome</keyword>
<keyword evidence="1" id="KW-1133">Transmembrane helix</keyword>
<sequence>MKRWVWWLIGGGAAGVLVCVPLGMFSGFMGEVGAPVLAVLCGLVFGFGVLTLVQRGGGCAFGVAVLIGAAAPVMLVLEAHLTVLRTYGVVEECRVAHAEKRWSEGVRGKSDKYVVDYAIACPSGILEETVDYFDRLESDEVDVYQLPPLRPVLARSMHSEPWLLWSPPLAMAALVGVGLLARRRDTDQSSGVAR</sequence>
<evidence type="ECO:0000313" key="3">
    <source>
        <dbReference type="Proteomes" id="UP000316639"/>
    </source>
</evidence>
<proteinExistence type="predicted"/>
<keyword evidence="1" id="KW-0472">Membrane</keyword>
<gene>
    <name evidence="2" type="ORF">FKR81_36465</name>
</gene>
<feature type="transmembrane region" description="Helical" evidence="1">
    <location>
        <begin position="5"/>
        <end position="26"/>
    </location>
</feature>
<dbReference type="EMBL" id="VOBR01000034">
    <property type="protein sequence ID" value="TWP46236.1"/>
    <property type="molecule type" value="Genomic_DNA"/>
</dbReference>
<name>A0A563EIP0_9PSEU</name>
<comment type="caution">
    <text evidence="2">The sequence shown here is derived from an EMBL/GenBank/DDBJ whole genome shotgun (WGS) entry which is preliminary data.</text>
</comment>
<feature type="transmembrane region" description="Helical" evidence="1">
    <location>
        <begin position="162"/>
        <end position="181"/>
    </location>
</feature>
<dbReference type="Proteomes" id="UP000316639">
    <property type="component" value="Unassembled WGS sequence"/>
</dbReference>
<dbReference type="AlphaFoldDB" id="A0A563EIP0"/>
<keyword evidence="1" id="KW-0812">Transmembrane</keyword>
<protein>
    <submittedName>
        <fullName evidence="2">Uncharacterized protein</fullName>
    </submittedName>
</protein>
<evidence type="ECO:0000313" key="2">
    <source>
        <dbReference type="EMBL" id="TWP46236.1"/>
    </source>
</evidence>
<evidence type="ECO:0000256" key="1">
    <source>
        <dbReference type="SAM" id="Phobius"/>
    </source>
</evidence>
<accession>A0A563EIP0</accession>
<reference evidence="2 3" key="1">
    <citation type="submission" date="2019-07" db="EMBL/GenBank/DDBJ databases">
        <title>Lentzea xizangensis sp. nov., isolated from Qinghai-Tibetan Plateau Soils.</title>
        <authorList>
            <person name="Huang J."/>
        </authorList>
    </citation>
    <scope>NUCLEOTIDE SEQUENCE [LARGE SCALE GENOMIC DNA]</scope>
    <source>
        <strain evidence="2 3">FXJ1.1311</strain>
    </source>
</reference>